<comment type="caution">
    <text evidence="2">The sequence shown here is derived from an EMBL/GenBank/DDBJ whole genome shotgun (WGS) entry which is preliminary data.</text>
</comment>
<protein>
    <submittedName>
        <fullName evidence="2">DUF1573 domain-containing protein</fullName>
    </submittedName>
</protein>
<dbReference type="Pfam" id="PF07610">
    <property type="entry name" value="DUF1573"/>
    <property type="match status" value="1"/>
</dbReference>
<keyword evidence="3" id="KW-1185">Reference proteome</keyword>
<evidence type="ECO:0000313" key="2">
    <source>
        <dbReference type="EMBL" id="KAA9039257.1"/>
    </source>
</evidence>
<dbReference type="Gene3D" id="2.60.40.10">
    <property type="entry name" value="Immunoglobulins"/>
    <property type="match status" value="1"/>
</dbReference>
<dbReference type="Proteomes" id="UP000326903">
    <property type="component" value="Unassembled WGS sequence"/>
</dbReference>
<feature type="signal peptide" evidence="1">
    <location>
        <begin position="1"/>
        <end position="19"/>
    </location>
</feature>
<dbReference type="InterPro" id="IPR013783">
    <property type="entry name" value="Ig-like_fold"/>
</dbReference>
<keyword evidence="1" id="KW-0732">Signal</keyword>
<dbReference type="RefSeq" id="WP_150414666.1">
    <property type="nucleotide sequence ID" value="NZ_VYQF01000002.1"/>
</dbReference>
<dbReference type="InterPro" id="IPR011467">
    <property type="entry name" value="DUF1573"/>
</dbReference>
<dbReference type="AlphaFoldDB" id="A0A5J5IKP2"/>
<reference evidence="2 3" key="1">
    <citation type="submission" date="2019-09" db="EMBL/GenBank/DDBJ databases">
        <title>Draft genome sequence of Ginsengibacter sp. BR5-29.</title>
        <authorList>
            <person name="Im W.-T."/>
        </authorList>
    </citation>
    <scope>NUCLEOTIDE SEQUENCE [LARGE SCALE GENOMIC DNA]</scope>
    <source>
        <strain evidence="2 3">BR5-29</strain>
    </source>
</reference>
<dbReference type="EMBL" id="VYQF01000002">
    <property type="protein sequence ID" value="KAA9039257.1"/>
    <property type="molecule type" value="Genomic_DNA"/>
</dbReference>
<organism evidence="2 3">
    <name type="scientific">Ginsengibacter hankyongi</name>
    <dbReference type="NCBI Taxonomy" id="2607284"/>
    <lineage>
        <taxon>Bacteria</taxon>
        <taxon>Pseudomonadati</taxon>
        <taxon>Bacteroidota</taxon>
        <taxon>Chitinophagia</taxon>
        <taxon>Chitinophagales</taxon>
        <taxon>Chitinophagaceae</taxon>
        <taxon>Ginsengibacter</taxon>
    </lineage>
</organism>
<feature type="chain" id="PRO_5023910650" evidence="1">
    <location>
        <begin position="20"/>
        <end position="151"/>
    </location>
</feature>
<evidence type="ECO:0000256" key="1">
    <source>
        <dbReference type="SAM" id="SignalP"/>
    </source>
</evidence>
<dbReference type="PANTHER" id="PTHR37833">
    <property type="entry name" value="LIPOPROTEIN-RELATED"/>
    <property type="match status" value="1"/>
</dbReference>
<dbReference type="PANTHER" id="PTHR37833:SF1">
    <property type="entry name" value="SIGNAL PEPTIDE PROTEIN"/>
    <property type="match status" value="1"/>
</dbReference>
<proteinExistence type="predicted"/>
<gene>
    <name evidence="2" type="ORF">FW778_10525</name>
</gene>
<accession>A0A5J5IKP2</accession>
<sequence>MKKLLLAVLVLSASSSLFAQKKADDIAKINVETYDLGKVKQNVPATATFVVTNIGKEDLLIDQANPTCGCTISDYTKAPIAPGKTGVIHATYNAANLGHIDKTLTVKFAGADDIKFIKLTGDVLAPADYDKAVASGEIKKVNNTAAKNNKK</sequence>
<name>A0A5J5IKP2_9BACT</name>
<evidence type="ECO:0000313" key="3">
    <source>
        <dbReference type="Proteomes" id="UP000326903"/>
    </source>
</evidence>